<protein>
    <recommendedName>
        <fullName evidence="1">Tyrosine specific protein phosphatases domain-containing protein</fullName>
    </recommendedName>
</protein>
<reference evidence="2" key="2">
    <citation type="submission" date="2020-11" db="EMBL/GenBank/DDBJ databases">
        <authorList>
            <person name="McCartney M.A."/>
            <person name="Auch B."/>
            <person name="Kono T."/>
            <person name="Mallez S."/>
            <person name="Becker A."/>
            <person name="Gohl D.M."/>
            <person name="Silverstein K.A.T."/>
            <person name="Koren S."/>
            <person name="Bechman K.B."/>
            <person name="Herman A."/>
            <person name="Abrahante J.E."/>
            <person name="Garbe J."/>
        </authorList>
    </citation>
    <scope>NUCLEOTIDE SEQUENCE</scope>
    <source>
        <strain evidence="2">Duluth1</strain>
        <tissue evidence="2">Whole animal</tissue>
    </source>
</reference>
<dbReference type="GO" id="GO:0004725">
    <property type="term" value="F:protein tyrosine phosphatase activity"/>
    <property type="evidence" value="ECO:0007669"/>
    <property type="project" value="InterPro"/>
</dbReference>
<dbReference type="EMBL" id="JAIWYP010000007">
    <property type="protein sequence ID" value="KAH3792545.1"/>
    <property type="molecule type" value="Genomic_DNA"/>
</dbReference>
<proteinExistence type="predicted"/>
<name>A0A9D4IZD3_DREPO</name>
<dbReference type="Pfam" id="PF00102">
    <property type="entry name" value="Y_phosphatase"/>
    <property type="match status" value="1"/>
</dbReference>
<comment type="caution">
    <text evidence="2">The sequence shown here is derived from an EMBL/GenBank/DDBJ whole genome shotgun (WGS) entry which is preliminary data.</text>
</comment>
<reference evidence="2" key="1">
    <citation type="journal article" date="2019" name="bioRxiv">
        <title>The Genome of the Zebra Mussel, Dreissena polymorpha: A Resource for Invasive Species Research.</title>
        <authorList>
            <person name="McCartney M.A."/>
            <person name="Auch B."/>
            <person name="Kono T."/>
            <person name="Mallez S."/>
            <person name="Zhang Y."/>
            <person name="Obille A."/>
            <person name="Becker A."/>
            <person name="Abrahante J.E."/>
            <person name="Garbe J."/>
            <person name="Badalamenti J.P."/>
            <person name="Herman A."/>
            <person name="Mangelson H."/>
            <person name="Liachko I."/>
            <person name="Sullivan S."/>
            <person name="Sone E.D."/>
            <person name="Koren S."/>
            <person name="Silverstein K.A.T."/>
            <person name="Beckman K.B."/>
            <person name="Gohl D.M."/>
        </authorList>
    </citation>
    <scope>NUCLEOTIDE SEQUENCE</scope>
    <source>
        <strain evidence="2">Duluth1</strain>
        <tissue evidence="2">Whole animal</tissue>
    </source>
</reference>
<organism evidence="2 3">
    <name type="scientific">Dreissena polymorpha</name>
    <name type="common">Zebra mussel</name>
    <name type="synonym">Mytilus polymorpha</name>
    <dbReference type="NCBI Taxonomy" id="45954"/>
    <lineage>
        <taxon>Eukaryota</taxon>
        <taxon>Metazoa</taxon>
        <taxon>Spiralia</taxon>
        <taxon>Lophotrochozoa</taxon>
        <taxon>Mollusca</taxon>
        <taxon>Bivalvia</taxon>
        <taxon>Autobranchia</taxon>
        <taxon>Heteroconchia</taxon>
        <taxon>Euheterodonta</taxon>
        <taxon>Imparidentia</taxon>
        <taxon>Neoheterodontei</taxon>
        <taxon>Myida</taxon>
        <taxon>Dreissenoidea</taxon>
        <taxon>Dreissenidae</taxon>
        <taxon>Dreissena</taxon>
    </lineage>
</organism>
<dbReference type="SUPFAM" id="SSF52799">
    <property type="entry name" value="(Phosphotyrosine protein) phosphatases II"/>
    <property type="match status" value="1"/>
</dbReference>
<evidence type="ECO:0000259" key="1">
    <source>
        <dbReference type="PROSITE" id="PS50056"/>
    </source>
</evidence>
<feature type="domain" description="Tyrosine specific protein phosphatases" evidence="1">
    <location>
        <begin position="1"/>
        <end position="71"/>
    </location>
</feature>
<dbReference type="InterPro" id="IPR029021">
    <property type="entry name" value="Prot-tyrosine_phosphatase-like"/>
</dbReference>
<dbReference type="InterPro" id="IPR000387">
    <property type="entry name" value="Tyr_Pase_dom"/>
</dbReference>
<evidence type="ECO:0000313" key="2">
    <source>
        <dbReference type="EMBL" id="KAH3792545.1"/>
    </source>
</evidence>
<accession>A0A9D4IZD3</accession>
<keyword evidence="3" id="KW-1185">Reference proteome</keyword>
<evidence type="ECO:0000313" key="3">
    <source>
        <dbReference type="Proteomes" id="UP000828390"/>
    </source>
</evidence>
<dbReference type="PROSITE" id="PS50056">
    <property type="entry name" value="TYR_PHOSPHATASE_2"/>
    <property type="match status" value="1"/>
</dbReference>
<gene>
    <name evidence="2" type="ORF">DPMN_146041</name>
</gene>
<sequence>MLNFLIDAQDSAGDGKVLVQCSDGFTRSGFFAVIGYTHERIKRDGELAVPDTVRVTKYRCHRVIPNEKQYLFSFSVMSLQMNM</sequence>
<dbReference type="Gene3D" id="3.90.190.10">
    <property type="entry name" value="Protein tyrosine phosphatase superfamily"/>
    <property type="match status" value="1"/>
</dbReference>
<dbReference type="AlphaFoldDB" id="A0A9D4IZD3"/>
<dbReference type="Proteomes" id="UP000828390">
    <property type="component" value="Unassembled WGS sequence"/>
</dbReference>
<dbReference type="InterPro" id="IPR000242">
    <property type="entry name" value="PTP_cat"/>
</dbReference>